<evidence type="ECO:0000313" key="2">
    <source>
        <dbReference type="Proteomes" id="UP000031327"/>
    </source>
</evidence>
<accession>A0A0C1MK15</accession>
<protein>
    <submittedName>
        <fullName evidence="1">Uncharacterized protein</fullName>
    </submittedName>
</protein>
<comment type="caution">
    <text evidence="1">The sequence shown here is derived from an EMBL/GenBank/DDBJ whole genome shotgun (WGS) entry which is preliminary data.</text>
</comment>
<dbReference type="OrthoDB" id="6314649at2"/>
<evidence type="ECO:0000313" key="1">
    <source>
        <dbReference type="EMBL" id="KID54768.1"/>
    </source>
</evidence>
<organism evidence="1 2">
    <name type="scientific">Pseudoalteromonas luteoviolacea</name>
    <dbReference type="NCBI Taxonomy" id="43657"/>
    <lineage>
        <taxon>Bacteria</taxon>
        <taxon>Pseudomonadati</taxon>
        <taxon>Pseudomonadota</taxon>
        <taxon>Gammaproteobacteria</taxon>
        <taxon>Alteromonadales</taxon>
        <taxon>Pseudoalteromonadaceae</taxon>
        <taxon>Pseudoalteromonas</taxon>
    </lineage>
</organism>
<dbReference type="AlphaFoldDB" id="A0A0C1MK15"/>
<proteinExistence type="predicted"/>
<sequence length="84" mass="9705">MNSTYTGTQLALLYQDIRLQHEESTVFVDCGFKDATLAQEEILVALKKKCLTKAQLEIVKPFFLLKNIQIEAHVKIKKRFFFGL</sequence>
<dbReference type="Proteomes" id="UP000031327">
    <property type="component" value="Unassembled WGS sequence"/>
</dbReference>
<gene>
    <name evidence="1" type="ORF">JF50_23105</name>
</gene>
<dbReference type="EMBL" id="JWIC01000010">
    <property type="protein sequence ID" value="KID54768.1"/>
    <property type="molecule type" value="Genomic_DNA"/>
</dbReference>
<reference evidence="1 2" key="1">
    <citation type="submission" date="2014-12" db="EMBL/GenBank/DDBJ databases">
        <title>Draft Genome Sequence of Pseudoalteromonas luteoviolacea HI1.</title>
        <authorList>
            <person name="Asahina A.Y."/>
            <person name="Hadfield M.G."/>
        </authorList>
    </citation>
    <scope>NUCLEOTIDE SEQUENCE [LARGE SCALE GENOMIC DNA]</scope>
    <source>
        <strain evidence="1 2">HI1</strain>
    </source>
</reference>
<name>A0A0C1MK15_9GAMM</name>
<dbReference type="RefSeq" id="WP_039611665.1">
    <property type="nucleotide sequence ID" value="NZ_JWIC01000010.1"/>
</dbReference>